<protein>
    <submittedName>
        <fullName evidence="7">Uncharacterized protein</fullName>
    </submittedName>
</protein>
<evidence type="ECO:0000256" key="2">
    <source>
        <dbReference type="ARBA" id="ARBA00005982"/>
    </source>
</evidence>
<dbReference type="EMBL" id="JAYMYQ010000005">
    <property type="protein sequence ID" value="KAK7330403.1"/>
    <property type="molecule type" value="Genomic_DNA"/>
</dbReference>
<sequence>MITQQNAINPDGSASDPWKLCTMQQVEEMKCLVRVIPIWVSGIIFCVALIQQNTILVFQALQSDRLVGNSNFKIPAASYIIFQMISLTIWLPIYDRIVAPLLQKVTKKDGGITLLQRMGIGMFIAILCMIVSGIVENRRRTLAVTNPIGTEPRQGAISSMSSPWLVSQLTLAGLSEAFGLVSQLEFFYKQFPENMRSLGGSLFLHWPGTIKLCQ</sequence>
<feature type="transmembrane region" description="Helical" evidence="6">
    <location>
        <begin position="32"/>
        <end position="52"/>
    </location>
</feature>
<evidence type="ECO:0000313" key="7">
    <source>
        <dbReference type="EMBL" id="KAK7330403.1"/>
    </source>
</evidence>
<dbReference type="InterPro" id="IPR036259">
    <property type="entry name" value="MFS_trans_sf"/>
</dbReference>
<dbReference type="PANTHER" id="PTHR11654">
    <property type="entry name" value="OLIGOPEPTIDE TRANSPORTER-RELATED"/>
    <property type="match status" value="1"/>
</dbReference>
<evidence type="ECO:0000256" key="5">
    <source>
        <dbReference type="ARBA" id="ARBA00023136"/>
    </source>
</evidence>
<keyword evidence="8" id="KW-1185">Reference proteome</keyword>
<evidence type="ECO:0000313" key="8">
    <source>
        <dbReference type="Proteomes" id="UP001367508"/>
    </source>
</evidence>
<evidence type="ECO:0000256" key="3">
    <source>
        <dbReference type="ARBA" id="ARBA00022692"/>
    </source>
</evidence>
<dbReference type="Proteomes" id="UP001367508">
    <property type="component" value="Unassembled WGS sequence"/>
</dbReference>
<dbReference type="AlphaFoldDB" id="A0AAN9L9Y2"/>
<dbReference type="Pfam" id="PF00854">
    <property type="entry name" value="PTR2"/>
    <property type="match status" value="1"/>
</dbReference>
<evidence type="ECO:0000256" key="4">
    <source>
        <dbReference type="ARBA" id="ARBA00022989"/>
    </source>
</evidence>
<proteinExistence type="inferred from homology"/>
<dbReference type="GO" id="GO:0016020">
    <property type="term" value="C:membrane"/>
    <property type="evidence" value="ECO:0007669"/>
    <property type="project" value="UniProtKB-SubCell"/>
</dbReference>
<comment type="subcellular location">
    <subcellularLocation>
        <location evidence="1">Membrane</location>
        <topology evidence="1">Multi-pass membrane protein</topology>
    </subcellularLocation>
</comment>
<dbReference type="GO" id="GO:0022857">
    <property type="term" value="F:transmembrane transporter activity"/>
    <property type="evidence" value="ECO:0007669"/>
    <property type="project" value="InterPro"/>
</dbReference>
<dbReference type="InterPro" id="IPR000109">
    <property type="entry name" value="POT_fam"/>
</dbReference>
<evidence type="ECO:0000256" key="1">
    <source>
        <dbReference type="ARBA" id="ARBA00004141"/>
    </source>
</evidence>
<feature type="transmembrane region" description="Helical" evidence="6">
    <location>
        <begin position="72"/>
        <end position="93"/>
    </location>
</feature>
<reference evidence="7 8" key="1">
    <citation type="submission" date="2024-01" db="EMBL/GenBank/DDBJ databases">
        <title>The genomes of 5 underutilized Papilionoideae crops provide insights into root nodulation and disease resistanc.</title>
        <authorList>
            <person name="Jiang F."/>
        </authorList>
    </citation>
    <scope>NUCLEOTIDE SEQUENCE [LARGE SCALE GENOMIC DNA]</scope>
    <source>
        <strain evidence="7">LVBAO_FW01</strain>
        <tissue evidence="7">Leaves</tissue>
    </source>
</reference>
<evidence type="ECO:0000256" key="6">
    <source>
        <dbReference type="SAM" id="Phobius"/>
    </source>
</evidence>
<dbReference type="Gene3D" id="1.20.1250.20">
    <property type="entry name" value="MFS general substrate transporter like domains"/>
    <property type="match status" value="1"/>
</dbReference>
<comment type="similarity">
    <text evidence="2">Belongs to the major facilitator superfamily. Proton-dependent oligopeptide transporter (POT/PTR) (TC 2.A.17) family.</text>
</comment>
<comment type="caution">
    <text evidence="7">The sequence shown here is derived from an EMBL/GenBank/DDBJ whole genome shotgun (WGS) entry which is preliminary data.</text>
</comment>
<feature type="transmembrane region" description="Helical" evidence="6">
    <location>
        <begin position="114"/>
        <end position="135"/>
    </location>
</feature>
<organism evidence="7 8">
    <name type="scientific">Canavalia gladiata</name>
    <name type="common">Sword bean</name>
    <name type="synonym">Dolichos gladiatus</name>
    <dbReference type="NCBI Taxonomy" id="3824"/>
    <lineage>
        <taxon>Eukaryota</taxon>
        <taxon>Viridiplantae</taxon>
        <taxon>Streptophyta</taxon>
        <taxon>Embryophyta</taxon>
        <taxon>Tracheophyta</taxon>
        <taxon>Spermatophyta</taxon>
        <taxon>Magnoliopsida</taxon>
        <taxon>eudicotyledons</taxon>
        <taxon>Gunneridae</taxon>
        <taxon>Pentapetalae</taxon>
        <taxon>rosids</taxon>
        <taxon>fabids</taxon>
        <taxon>Fabales</taxon>
        <taxon>Fabaceae</taxon>
        <taxon>Papilionoideae</taxon>
        <taxon>50 kb inversion clade</taxon>
        <taxon>NPAAA clade</taxon>
        <taxon>indigoferoid/millettioid clade</taxon>
        <taxon>Phaseoleae</taxon>
        <taxon>Canavalia</taxon>
    </lineage>
</organism>
<keyword evidence="4 6" id="KW-1133">Transmembrane helix</keyword>
<accession>A0AAN9L9Y2</accession>
<name>A0AAN9L9Y2_CANGL</name>
<keyword evidence="5 6" id="KW-0472">Membrane</keyword>
<gene>
    <name evidence="7" type="ORF">VNO77_24597</name>
</gene>
<keyword evidence="3 6" id="KW-0812">Transmembrane</keyword>